<sequence>MVRVHRRRLLASCLCVTATAFLLVTLQVVVELGKFERKSLKNSNLQDGYKKVEGEPKLLNPFLKKEALTLSGKKTLETGSYPIMLWWSPLTGETGRLGQCGTDVCYFTINRTYVHHHMTKAFLFYGLTTQTMEGRHYPLELPRAYHVCFLISSYSVPTCKLFARDVDTKLPTI</sequence>
<dbReference type="AlphaFoldDB" id="A0A8C0WF74"/>
<dbReference type="Ensembl" id="ENSCCNT00000012812.1">
    <property type="protein sequence ID" value="ENSCCNP00000009729.1"/>
    <property type="gene ID" value="ENSCCNG00000010265.1"/>
</dbReference>
<evidence type="ECO:0000313" key="1">
    <source>
        <dbReference type="Ensembl" id="ENSCCNP00000009729.1"/>
    </source>
</evidence>
<accession>A0A8C0WF74</accession>
<organism evidence="1">
    <name type="scientific">Castor canadensis</name>
    <name type="common">American beaver</name>
    <dbReference type="NCBI Taxonomy" id="51338"/>
    <lineage>
        <taxon>Eukaryota</taxon>
        <taxon>Metazoa</taxon>
        <taxon>Chordata</taxon>
        <taxon>Craniata</taxon>
        <taxon>Vertebrata</taxon>
        <taxon>Euteleostomi</taxon>
        <taxon>Mammalia</taxon>
        <taxon>Eutheria</taxon>
        <taxon>Euarchontoglires</taxon>
        <taxon>Glires</taxon>
        <taxon>Rodentia</taxon>
        <taxon>Castorimorpha</taxon>
        <taxon>Castoridae</taxon>
        <taxon>Castor</taxon>
    </lineage>
</organism>
<name>A0A8C0WF74_CASCN</name>
<protein>
    <submittedName>
        <fullName evidence="1">Uncharacterized protein</fullName>
    </submittedName>
</protein>
<gene>
    <name evidence="1" type="primary">Fut10</name>
</gene>
<reference evidence="1" key="1">
    <citation type="submission" date="2023-09" db="UniProtKB">
        <authorList>
            <consortium name="Ensembl"/>
        </authorList>
    </citation>
    <scope>IDENTIFICATION</scope>
</reference>
<proteinExistence type="predicted"/>